<reference evidence="1 2" key="1">
    <citation type="submission" date="2016-04" db="EMBL/GenBank/DDBJ databases">
        <title>A degradative enzymes factory behind the ericoid mycorrhizal symbiosis.</title>
        <authorList>
            <consortium name="DOE Joint Genome Institute"/>
            <person name="Martino E."/>
            <person name="Morin E."/>
            <person name="Grelet G."/>
            <person name="Kuo A."/>
            <person name="Kohler A."/>
            <person name="Daghino S."/>
            <person name="Barry K."/>
            <person name="Choi C."/>
            <person name="Cichocki N."/>
            <person name="Clum A."/>
            <person name="Copeland A."/>
            <person name="Hainaut M."/>
            <person name="Haridas S."/>
            <person name="Labutti K."/>
            <person name="Lindquist E."/>
            <person name="Lipzen A."/>
            <person name="Khouja H.-R."/>
            <person name="Murat C."/>
            <person name="Ohm R."/>
            <person name="Olson A."/>
            <person name="Spatafora J."/>
            <person name="Veneault-Fourrey C."/>
            <person name="Henrissat B."/>
            <person name="Grigoriev I."/>
            <person name="Martin F."/>
            <person name="Perotto S."/>
        </authorList>
    </citation>
    <scope>NUCLEOTIDE SEQUENCE [LARGE SCALE GENOMIC DNA]</scope>
    <source>
        <strain evidence="1 2">F</strain>
    </source>
</reference>
<evidence type="ECO:0000313" key="2">
    <source>
        <dbReference type="Proteomes" id="UP000235786"/>
    </source>
</evidence>
<proteinExistence type="predicted"/>
<accession>A0A2J6R353</accession>
<evidence type="ECO:0000313" key="1">
    <source>
        <dbReference type="EMBL" id="PMD32909.1"/>
    </source>
</evidence>
<dbReference type="EMBL" id="KZ613957">
    <property type="protein sequence ID" value="PMD32909.1"/>
    <property type="molecule type" value="Genomic_DNA"/>
</dbReference>
<dbReference type="Proteomes" id="UP000235786">
    <property type="component" value="Unassembled WGS sequence"/>
</dbReference>
<name>A0A2J6R353_HYAVF</name>
<organism evidence="1 2">
    <name type="scientific">Hyaloscypha variabilis (strain UAMH 11265 / GT02V1 / F)</name>
    <name type="common">Meliniomyces variabilis</name>
    <dbReference type="NCBI Taxonomy" id="1149755"/>
    <lineage>
        <taxon>Eukaryota</taxon>
        <taxon>Fungi</taxon>
        <taxon>Dikarya</taxon>
        <taxon>Ascomycota</taxon>
        <taxon>Pezizomycotina</taxon>
        <taxon>Leotiomycetes</taxon>
        <taxon>Helotiales</taxon>
        <taxon>Hyaloscyphaceae</taxon>
        <taxon>Hyaloscypha</taxon>
        <taxon>Hyaloscypha variabilis</taxon>
    </lineage>
</organism>
<protein>
    <submittedName>
        <fullName evidence="1">Uncharacterized protein</fullName>
    </submittedName>
</protein>
<keyword evidence="2" id="KW-1185">Reference proteome</keyword>
<gene>
    <name evidence="1" type="ORF">L207DRAFT_518318</name>
</gene>
<dbReference type="AlphaFoldDB" id="A0A2J6R353"/>
<sequence>MGIQNTNSPKTTIHVGADLQSLCQKGNEEHWVFPGGGRGAALERISEAPHSGCCQLIRHHHRIPALLSFTFSSSMFRFHPASILPPQLAARVRFKRMKSSIQQRVVMVGEVKADEEDMACTDPPTLLKLDVLLRDTVAEGLREGGGFNIQLLRWGVCLHSFRWG</sequence>